<dbReference type="Proteomes" id="UP000271650">
    <property type="component" value="Chromosome"/>
</dbReference>
<proteinExistence type="predicted"/>
<evidence type="ECO:0000313" key="2">
    <source>
        <dbReference type="Proteomes" id="UP000271650"/>
    </source>
</evidence>
<gene>
    <name evidence="1" type="ORF">EC580_005615</name>
</gene>
<reference evidence="1 2" key="1">
    <citation type="journal article" date="2019" name="Int. J. Syst. Evol. Microbiol.">
        <title>Acidithiobacillus sulfuriphilus sp. nov.: an extremely acidophilic sulfur-oxidizing chemolithotroph isolated from a neutral pH environment.</title>
        <authorList>
            <person name="Falagan C."/>
            <person name="Moya-Beltran A."/>
            <person name="Castro M."/>
            <person name="Quatrini R."/>
            <person name="Johnson D.B."/>
        </authorList>
    </citation>
    <scope>NUCLEOTIDE SEQUENCE [LARGE SCALE GENOMIC DNA]</scope>
    <source>
        <strain evidence="1 2">CJ-2</strain>
    </source>
</reference>
<organism evidence="1 2">
    <name type="scientific">Acidithiobacillus sulfuriphilus</name>
    <dbReference type="NCBI Taxonomy" id="1867749"/>
    <lineage>
        <taxon>Bacteria</taxon>
        <taxon>Pseudomonadati</taxon>
        <taxon>Pseudomonadota</taxon>
        <taxon>Acidithiobacillia</taxon>
        <taxon>Acidithiobacillales</taxon>
        <taxon>Acidithiobacillaceae</taxon>
        <taxon>Acidithiobacillus</taxon>
    </lineage>
</organism>
<protein>
    <submittedName>
        <fullName evidence="1">Uncharacterized protein</fullName>
    </submittedName>
</protein>
<dbReference type="EMBL" id="CP127527">
    <property type="protein sequence ID" value="XRI78150.1"/>
    <property type="molecule type" value="Genomic_DNA"/>
</dbReference>
<accession>A0ACD5HTC6</accession>
<name>A0ACD5HTC6_9PROT</name>
<sequence>MARQCPSWSRWTIAAFAVLGLLVGGGAFSVSRAAAGVEFAFAVGDGVNAYYLPTLSEFVYASAGLYYEWAGDAWVYSPYYTGPWLPLFMTIAVPLPLRYGPPPPVFAFRPYFVWWRARVAPWYRIYHPGWWVRHHGYLVHYRIWRARVIPLYRDRPFYRGAIHPVLRPLGGRMVIVHRKGPLVIRNTGRRHPLPYRRPLPRRRVVVRVRHRHPPR</sequence>
<evidence type="ECO:0000313" key="1">
    <source>
        <dbReference type="EMBL" id="XRI78150.1"/>
    </source>
</evidence>
<keyword evidence="2" id="KW-1185">Reference proteome</keyword>